<proteinExistence type="predicted"/>
<comment type="caution">
    <text evidence="2">The sequence shown here is derived from an EMBL/GenBank/DDBJ whole genome shotgun (WGS) entry which is preliminary data.</text>
</comment>
<keyword evidence="1" id="KW-0812">Transmembrane</keyword>
<sequence length="67" mass="7425">MDNFTPLKLGKKEKVNKFLIIGNFILVVIIGVIGIFFYNKTLITTEEKAAGIVVFPSQMPTNVPTLV</sequence>
<feature type="transmembrane region" description="Helical" evidence="1">
    <location>
        <begin position="20"/>
        <end position="38"/>
    </location>
</feature>
<dbReference type="EMBL" id="PCVK01000100">
    <property type="protein sequence ID" value="PIQ71420.1"/>
    <property type="molecule type" value="Genomic_DNA"/>
</dbReference>
<gene>
    <name evidence="2" type="ORF">COV87_03530</name>
</gene>
<protein>
    <submittedName>
        <fullName evidence="2">Uncharacterized protein</fullName>
    </submittedName>
</protein>
<keyword evidence="1" id="KW-0472">Membrane</keyword>
<reference evidence="2 3" key="1">
    <citation type="submission" date="2017-09" db="EMBL/GenBank/DDBJ databases">
        <title>Depth-based differentiation of microbial function through sediment-hosted aquifers and enrichment of novel symbionts in the deep terrestrial subsurface.</title>
        <authorList>
            <person name="Probst A.J."/>
            <person name="Ladd B."/>
            <person name="Jarett J.K."/>
            <person name="Geller-Mcgrath D.E."/>
            <person name="Sieber C.M."/>
            <person name="Emerson J.B."/>
            <person name="Anantharaman K."/>
            <person name="Thomas B.C."/>
            <person name="Malmstrom R."/>
            <person name="Stieglmeier M."/>
            <person name="Klingl A."/>
            <person name="Woyke T."/>
            <person name="Ryan C.M."/>
            <person name="Banfield J.F."/>
        </authorList>
    </citation>
    <scope>NUCLEOTIDE SEQUENCE [LARGE SCALE GENOMIC DNA]</scope>
    <source>
        <strain evidence="2">CG11_big_fil_rev_8_21_14_0_20_37_16</strain>
    </source>
</reference>
<evidence type="ECO:0000256" key="1">
    <source>
        <dbReference type="SAM" id="Phobius"/>
    </source>
</evidence>
<feature type="non-terminal residue" evidence="2">
    <location>
        <position position="67"/>
    </location>
</feature>
<accession>A0A2H0KJI6</accession>
<evidence type="ECO:0000313" key="3">
    <source>
        <dbReference type="Proteomes" id="UP000229497"/>
    </source>
</evidence>
<dbReference type="Proteomes" id="UP000229497">
    <property type="component" value="Unassembled WGS sequence"/>
</dbReference>
<organism evidence="2 3">
    <name type="scientific">Candidatus Roizmanbacteria bacterium CG11_big_fil_rev_8_21_14_0_20_37_16</name>
    <dbReference type="NCBI Taxonomy" id="1974857"/>
    <lineage>
        <taxon>Bacteria</taxon>
        <taxon>Candidatus Roizmaniibacteriota</taxon>
    </lineage>
</organism>
<dbReference type="AlphaFoldDB" id="A0A2H0KJI6"/>
<keyword evidence="1" id="KW-1133">Transmembrane helix</keyword>
<evidence type="ECO:0000313" key="2">
    <source>
        <dbReference type="EMBL" id="PIQ71420.1"/>
    </source>
</evidence>
<name>A0A2H0KJI6_9BACT</name>